<keyword evidence="4 6" id="KW-1133">Transmembrane helix</keyword>
<comment type="caution">
    <text evidence="7">The sequence shown here is derived from an EMBL/GenBank/DDBJ whole genome shotgun (WGS) entry which is preliminary data.</text>
</comment>
<keyword evidence="3 6" id="KW-0812">Transmembrane</keyword>
<evidence type="ECO:0000313" key="8">
    <source>
        <dbReference type="Proteomes" id="UP000183120"/>
    </source>
</evidence>
<sequence length="277" mass="31417">MGKFFEKTVAGIGSLLLQVIFTQEVSQKKGYLQSLDPRVKVISLIILLLTVNLVHKFLSLVLIYVFILFLAIVSSIPMKFFLKRVWLFLPFFTGIIVFPLIFNIVTPGTTLLELVNLPALHINLSITVPGLLTAFNIIFRVAVSVSLVVLAVLSTPWYDLLKSLQVLFVPQVFVVILGMTYRYIFVLLQTVNNMFLSRKSRLAGRVSGRENRKWLASLIGTLFARSFVQSEEIYLSMQSRGYRNKIVTLDSFKLDSHDLLFFSGCLILCVNIILFVK</sequence>
<evidence type="ECO:0000256" key="3">
    <source>
        <dbReference type="ARBA" id="ARBA00022692"/>
    </source>
</evidence>
<protein>
    <submittedName>
        <fullName evidence="7">Cobalt ECF transporter T component CbiQ</fullName>
    </submittedName>
</protein>
<dbReference type="PANTHER" id="PTHR34857">
    <property type="entry name" value="SLL0384 PROTEIN"/>
    <property type="match status" value="1"/>
</dbReference>
<organism evidence="7 8">
    <name type="scientific">Candidatus Gottesmanbacteria bacterium CG1_02_37_22</name>
    <dbReference type="NCBI Taxonomy" id="1805209"/>
    <lineage>
        <taxon>Bacteria</taxon>
        <taxon>Candidatus Gottesmaniibacteriota</taxon>
    </lineage>
</organism>
<dbReference type="NCBIfam" id="TIGR02454">
    <property type="entry name" value="ECF_T_CbiQ"/>
    <property type="match status" value="1"/>
</dbReference>
<evidence type="ECO:0000256" key="4">
    <source>
        <dbReference type="ARBA" id="ARBA00022989"/>
    </source>
</evidence>
<proteinExistence type="predicted"/>
<evidence type="ECO:0000256" key="6">
    <source>
        <dbReference type="SAM" id="Phobius"/>
    </source>
</evidence>
<dbReference type="InterPro" id="IPR051611">
    <property type="entry name" value="ECF_transporter_component"/>
</dbReference>
<reference evidence="7 8" key="1">
    <citation type="journal article" date="2016" name="Environ. Microbiol.">
        <title>Genomic resolution of a cold subsurface aquifer community provides metabolic insights for novel microbes adapted to high CO concentrations.</title>
        <authorList>
            <person name="Probst A.J."/>
            <person name="Castelle C.J."/>
            <person name="Singh A."/>
            <person name="Brown C.T."/>
            <person name="Anantharaman K."/>
            <person name="Sharon I."/>
            <person name="Hug L.A."/>
            <person name="Burstein D."/>
            <person name="Emerson J.B."/>
            <person name="Thomas B.C."/>
            <person name="Banfield J.F."/>
        </authorList>
    </citation>
    <scope>NUCLEOTIDE SEQUENCE [LARGE SCALE GENOMIC DNA]</scope>
    <source>
        <strain evidence="7">CG1_02_37_22</strain>
    </source>
</reference>
<keyword evidence="2" id="KW-1003">Cell membrane</keyword>
<evidence type="ECO:0000256" key="5">
    <source>
        <dbReference type="ARBA" id="ARBA00023136"/>
    </source>
</evidence>
<evidence type="ECO:0000313" key="7">
    <source>
        <dbReference type="EMBL" id="OIO15205.1"/>
    </source>
</evidence>
<feature type="transmembrane region" description="Helical" evidence="6">
    <location>
        <begin position="41"/>
        <end position="73"/>
    </location>
</feature>
<feature type="transmembrane region" description="Helical" evidence="6">
    <location>
        <begin position="85"/>
        <end position="106"/>
    </location>
</feature>
<dbReference type="AlphaFoldDB" id="A0A1J4TX66"/>
<feature type="transmembrane region" description="Helical" evidence="6">
    <location>
        <begin position="259"/>
        <end position="276"/>
    </location>
</feature>
<comment type="subcellular location">
    <subcellularLocation>
        <location evidence="1">Cell membrane</location>
        <topology evidence="1">Multi-pass membrane protein</topology>
    </subcellularLocation>
</comment>
<dbReference type="Pfam" id="PF02361">
    <property type="entry name" value="CbiQ"/>
    <property type="match status" value="1"/>
</dbReference>
<accession>A0A1J4TX66</accession>
<evidence type="ECO:0000256" key="2">
    <source>
        <dbReference type="ARBA" id="ARBA00022475"/>
    </source>
</evidence>
<gene>
    <name evidence="7" type="ORF">AUJ73_01075</name>
</gene>
<name>A0A1J4TX66_9BACT</name>
<dbReference type="InterPro" id="IPR012809">
    <property type="entry name" value="ECF_CbiQ"/>
</dbReference>
<feature type="transmembrane region" description="Helical" evidence="6">
    <location>
        <begin position="126"/>
        <end position="152"/>
    </location>
</feature>
<dbReference type="InterPro" id="IPR003339">
    <property type="entry name" value="ABC/ECF_trnsptr_transmembrane"/>
</dbReference>
<dbReference type="Proteomes" id="UP000183120">
    <property type="component" value="Unassembled WGS sequence"/>
</dbReference>
<feature type="transmembrane region" description="Helical" evidence="6">
    <location>
        <begin position="164"/>
        <end position="184"/>
    </location>
</feature>
<dbReference type="EMBL" id="MNUY01000016">
    <property type="protein sequence ID" value="OIO15205.1"/>
    <property type="molecule type" value="Genomic_DNA"/>
</dbReference>
<dbReference type="GO" id="GO:0006824">
    <property type="term" value="P:cobalt ion transport"/>
    <property type="evidence" value="ECO:0007669"/>
    <property type="project" value="InterPro"/>
</dbReference>
<dbReference type="PANTHER" id="PTHR34857:SF2">
    <property type="entry name" value="SLL0384 PROTEIN"/>
    <property type="match status" value="1"/>
</dbReference>
<dbReference type="STRING" id="1805209.AUJ73_01075"/>
<dbReference type="CDD" id="cd16914">
    <property type="entry name" value="EcfT"/>
    <property type="match status" value="1"/>
</dbReference>
<keyword evidence="5 6" id="KW-0472">Membrane</keyword>
<dbReference type="GO" id="GO:0043190">
    <property type="term" value="C:ATP-binding cassette (ABC) transporter complex"/>
    <property type="evidence" value="ECO:0007669"/>
    <property type="project" value="InterPro"/>
</dbReference>
<evidence type="ECO:0000256" key="1">
    <source>
        <dbReference type="ARBA" id="ARBA00004651"/>
    </source>
</evidence>